<evidence type="ECO:0000256" key="4">
    <source>
        <dbReference type="ARBA" id="ARBA00022679"/>
    </source>
</evidence>
<protein>
    <recommendedName>
        <fullName evidence="9">4,4'-diaponeurosporenoate glycosyltransferase</fullName>
    </recommendedName>
</protein>
<evidence type="ECO:0000256" key="3">
    <source>
        <dbReference type="ARBA" id="ARBA00022676"/>
    </source>
</evidence>
<evidence type="ECO:0000256" key="7">
    <source>
        <dbReference type="ARBA" id="ARBA00037904"/>
    </source>
</evidence>
<dbReference type="PANTHER" id="PTHR43646:SF2">
    <property type="entry name" value="GLYCOSYLTRANSFERASE 2-LIKE DOMAIN-CONTAINING PROTEIN"/>
    <property type="match status" value="1"/>
</dbReference>
<dbReference type="CDD" id="cd00761">
    <property type="entry name" value="Glyco_tranf_GTA_type"/>
    <property type="match status" value="1"/>
</dbReference>
<evidence type="ECO:0000256" key="5">
    <source>
        <dbReference type="ARBA" id="ARBA00023136"/>
    </source>
</evidence>
<sequence length="258" mass="26297">MRACVVVPARDEEARIGACLAALAAQPEARTDGLDVVVVLDACRDRTADVVARAPAALRVHALTGPGAGPGPARRRGLALARELVGPGGVLLSTDADTRVAPDWLAAHRSAFATGAQAVGGRILLDDAEAAGLAPGVVAARRAAAVGRLATVRRFAPDAEHHHFSGASLALTATAYDRVGGLPDVETLEDEALERALRAAGIPIRYLEAVRVSTSARVDGRARRGLADALAAWEAAARGDALPLPAPDAPDPGAARAA</sequence>
<dbReference type="InterPro" id="IPR029044">
    <property type="entry name" value="Nucleotide-diphossugar_trans"/>
</dbReference>
<accession>A0ABY5DVN9</accession>
<dbReference type="RefSeq" id="WP_254572759.1">
    <property type="nucleotide sequence ID" value="NZ_CP098502.1"/>
</dbReference>
<gene>
    <name evidence="11" type="ORF">NBH00_07715</name>
</gene>
<dbReference type="Proteomes" id="UP001056035">
    <property type="component" value="Chromosome"/>
</dbReference>
<dbReference type="PANTHER" id="PTHR43646">
    <property type="entry name" value="GLYCOSYLTRANSFERASE"/>
    <property type="match status" value="1"/>
</dbReference>
<dbReference type="Gene3D" id="3.90.550.10">
    <property type="entry name" value="Spore Coat Polysaccharide Biosynthesis Protein SpsA, Chain A"/>
    <property type="match status" value="1"/>
</dbReference>
<dbReference type="InterPro" id="IPR001173">
    <property type="entry name" value="Glyco_trans_2-like"/>
</dbReference>
<keyword evidence="3" id="KW-0328">Glycosyltransferase</keyword>
<evidence type="ECO:0000313" key="12">
    <source>
        <dbReference type="Proteomes" id="UP001056035"/>
    </source>
</evidence>
<evidence type="ECO:0000256" key="9">
    <source>
        <dbReference type="ARBA" id="ARBA00040345"/>
    </source>
</evidence>
<dbReference type="EMBL" id="CP098502">
    <property type="protein sequence ID" value="UTI66081.1"/>
    <property type="molecule type" value="Genomic_DNA"/>
</dbReference>
<proteinExistence type="inferred from homology"/>
<evidence type="ECO:0000256" key="8">
    <source>
        <dbReference type="ARBA" id="ARBA00038120"/>
    </source>
</evidence>
<keyword evidence="4" id="KW-0808">Transferase</keyword>
<evidence type="ECO:0000313" key="11">
    <source>
        <dbReference type="EMBL" id="UTI66081.1"/>
    </source>
</evidence>
<keyword evidence="12" id="KW-1185">Reference proteome</keyword>
<evidence type="ECO:0000259" key="10">
    <source>
        <dbReference type="Pfam" id="PF00535"/>
    </source>
</evidence>
<comment type="function">
    <text evidence="6">Catalyzes the glycosylation of 4,4'-diaponeurosporenoate, i.e. the esterification of glucose at the C1'' position with the carboxyl group of 4,4'-diaponeurosporenic acid, to form glycosyl-4,4'-diaponeurosporenoate. This is a step in the biosynthesis of staphyloxanthin, an orange pigment present in most staphylococci strains.</text>
</comment>
<evidence type="ECO:0000256" key="6">
    <source>
        <dbReference type="ARBA" id="ARBA00037281"/>
    </source>
</evidence>
<keyword evidence="5" id="KW-0472">Membrane</keyword>
<reference evidence="11 12" key="1">
    <citation type="submission" date="2022-06" db="EMBL/GenBank/DDBJ databases">
        <title>Paraconexibacter antarcticus.</title>
        <authorList>
            <person name="Kim C.S."/>
        </authorList>
    </citation>
    <scope>NUCLEOTIDE SEQUENCE [LARGE SCALE GENOMIC DNA]</scope>
    <source>
        <strain evidence="11 12">02-257</strain>
    </source>
</reference>
<organism evidence="11 12">
    <name type="scientific">Paraconexibacter antarcticus</name>
    <dbReference type="NCBI Taxonomy" id="2949664"/>
    <lineage>
        <taxon>Bacteria</taxon>
        <taxon>Bacillati</taxon>
        <taxon>Actinomycetota</taxon>
        <taxon>Thermoleophilia</taxon>
        <taxon>Solirubrobacterales</taxon>
        <taxon>Paraconexibacteraceae</taxon>
        <taxon>Paraconexibacter</taxon>
    </lineage>
</organism>
<dbReference type="SUPFAM" id="SSF53448">
    <property type="entry name" value="Nucleotide-diphospho-sugar transferases"/>
    <property type="match status" value="1"/>
</dbReference>
<feature type="domain" description="Glycosyltransferase 2-like" evidence="10">
    <location>
        <begin position="4"/>
        <end position="124"/>
    </location>
</feature>
<keyword evidence="2" id="KW-1003">Cell membrane</keyword>
<dbReference type="Pfam" id="PF00535">
    <property type="entry name" value="Glycos_transf_2"/>
    <property type="match status" value="1"/>
</dbReference>
<evidence type="ECO:0000256" key="1">
    <source>
        <dbReference type="ARBA" id="ARBA00004236"/>
    </source>
</evidence>
<name>A0ABY5DVN9_9ACTN</name>
<comment type="pathway">
    <text evidence="7">Carotenoid biosynthesis; staphyloxanthin biosynthesis; staphyloxanthin from farnesyl diphosphate: step 4/5.</text>
</comment>
<evidence type="ECO:0000256" key="2">
    <source>
        <dbReference type="ARBA" id="ARBA00022475"/>
    </source>
</evidence>
<comment type="similarity">
    <text evidence="8">Belongs to the glycosyltransferase 2 family. CrtQ subfamily.</text>
</comment>
<comment type="subcellular location">
    <subcellularLocation>
        <location evidence="1">Cell membrane</location>
    </subcellularLocation>
</comment>